<dbReference type="GO" id="GO:0005524">
    <property type="term" value="F:ATP binding"/>
    <property type="evidence" value="ECO:0007669"/>
    <property type="project" value="InterPro"/>
</dbReference>
<proteinExistence type="predicted"/>
<dbReference type="InterPro" id="IPR051396">
    <property type="entry name" value="Bact_Antivir_Def_Nuclease"/>
</dbReference>
<evidence type="ECO:0000256" key="1">
    <source>
        <dbReference type="SAM" id="MobiDB-lite"/>
    </source>
</evidence>
<dbReference type="InterPro" id="IPR027417">
    <property type="entry name" value="P-loop_NTPase"/>
</dbReference>
<dbReference type="Proteomes" id="UP000440224">
    <property type="component" value="Unassembled WGS sequence"/>
</dbReference>
<dbReference type="EMBL" id="WJIE01000033">
    <property type="protein sequence ID" value="MRG98468.1"/>
    <property type="molecule type" value="Genomic_DNA"/>
</dbReference>
<feature type="region of interest" description="Disordered" evidence="1">
    <location>
        <begin position="1"/>
        <end position="101"/>
    </location>
</feature>
<evidence type="ECO:0000259" key="2">
    <source>
        <dbReference type="Pfam" id="PF13304"/>
    </source>
</evidence>
<evidence type="ECO:0000313" key="3">
    <source>
        <dbReference type="EMBL" id="MRG98468.1"/>
    </source>
</evidence>
<organism evidence="3 4">
    <name type="scientific">Polyangium spumosum</name>
    <dbReference type="NCBI Taxonomy" id="889282"/>
    <lineage>
        <taxon>Bacteria</taxon>
        <taxon>Pseudomonadati</taxon>
        <taxon>Myxococcota</taxon>
        <taxon>Polyangia</taxon>
        <taxon>Polyangiales</taxon>
        <taxon>Polyangiaceae</taxon>
        <taxon>Polyangium</taxon>
    </lineage>
</organism>
<comment type="caution">
    <text evidence="3">The sequence shown here is derived from an EMBL/GenBank/DDBJ whole genome shotgun (WGS) entry which is preliminary data.</text>
</comment>
<name>A0A6N7Q2A8_9BACT</name>
<gene>
    <name evidence="3" type="ORF">GF068_42125</name>
</gene>
<dbReference type="OrthoDB" id="9796370at2"/>
<protein>
    <submittedName>
        <fullName evidence="3">AAA family ATPase</fullName>
    </submittedName>
</protein>
<feature type="compositionally biased region" description="Low complexity" evidence="1">
    <location>
        <begin position="74"/>
        <end position="85"/>
    </location>
</feature>
<feature type="domain" description="ATPase AAA-type core" evidence="2">
    <location>
        <begin position="1618"/>
        <end position="1702"/>
    </location>
</feature>
<sequence>MTSLSEPLRAHVPHQWDPKRQPSWRRRRRPVERLPKGYGAVPSRPERLMVSSANAREGVGPPPTSRASTKDATRPTTSPASTSNPTPSPEQRRPWVDQSSEERGRVLYMTRPWDISTEEIQQWASKFEAPSLLPKLLRRLLLATTPLMGIEMRADAGVRYSGWDGIVRARASTPFCPAGLSVWELSVEKKVRKKLDDDYNKRTEEPTKGVRPSLTTYVAVTARAFPGKDAWAQEKRESRDWADVRLLDADDIATWIEQAPAVARWLANVLGRPAYDCRDVDAFLDDWSKRTTPPLPRNLVLAGERRAAQGEELSTWLDSNAGPSLLVRGRTREEAALFAAAAIARGPKAETWLSRAVVVETEDAFRWALRAQGAESQILLPVFDRPDAGQAIAAKARIILPSDSSVPPQKGSTLTLEEQPFAPLAKALEGAGFSEQDAERHIRAAGGDLTSLQYRLGYINVQLPDWARNSPRAELLALLLVGAWVPTQEGDREVVRRLGGDPAVAEQLCADLPSTVMMRVTERVPQGVYRWTSPETAFKLLTRGLTETHLACFRDVVMVVLGTPDPAYELPKAERYMAAIKGKVTAQSDALRLGLAESIARLALEDETFAETHHTRSGSVLAEGLVRWLLRPEAGWLPWASLHESLPILAEAAPNGFLDRVESSLDRQDEGVGHLFQEEQVMFGSSPHTGLLWALEVLAWHPEERVRSRVIRALTRLDAMDPGGAMANRPLQSLDALLRYVMPKSNTTTEERIKLIRQVFQQCAQTGRKLGLGMLEKLRGGVLLNQGRLPQFHDWAPKEDSDNIDMRVVSAQVLALLEDLANDAGDDGHRWADLVRSVLRGPEDVEEQVLEAILTRRDTIDDAEGILWTALRKALTGLDEQDLASERVKSLEKLYDGFTPKDFARAHAWRFEPYQGIPLRPFTRATEDEQALDELRAETISELWKSEDRWALLAKLLREVEKSNYGVDSLGWSLGKSPHSSDVEPRILADTPEEPYAALIASFSIARARKLGLSWLEKLLRRFIDLGRIADAARVAARWDTGKPLWALLEQMGEPLQTEYWKSILRVFGKPSIEELEYAVDHFLAVGREAAALETAAIHRSTTTGTLAYRVLLRVKETGATLQAPLGAHYVEWLFDVIDRDPPAGKDPVHDIAPLEFYFLLLISDKRRTRYVTVALAENTDIFVALVRNLYRREGEESPTGTDPAKVQSAQNAYALLKAWKGFPGEGLPENERDDKLEAWAAEVLTKTEDDGRGRVGSVHVAEVLARAPAGSDGFWPCIAARRLLESGRYTSLSENLALAKRNLRGMTARDLDEGGVQEREIADRYREASQKLEMAGYPRTSAMLDALARRYEEEADREDAEARRFRIEHGERIVADDAPPTPREATSTEKEFVSQIVTTGVGPAPRFEVPLRPRMNLLIGDNSLGKTFVLEVLWWALTGAWSDEPARPPSRRRNGRPVSTATISAKAGGRDLIGEYDPAKERWKKKGSRALAPGLGVYARADGSFSVWDPIRNRKPTDKGQPDLSRGYHFAPRELWRGLNARDGSTVLCRGLLEDIVSWRSERRSAYAALEKVIEKLSPPEEPIRFGLPKRLRRLDTLNHPTLDLGYDANVFAIHASAAVKRVLGLAYALVWAVSEIQEVAPLAGLAPLRRVTLLCDEVESHLHPRWQRTILPAILAAMEALAPQAEVQFIVTTHAPLVLASLEPSFDPVKDNLLEFQQNPSDKTVRVVEEPWQRFGDANTWLVEHFGLKHPRSKEAEDAIERAARAIENPKTSRKAARAIDKKLLAVLRETDPFLARWRYITGKRGWLP</sequence>
<dbReference type="SUPFAM" id="SSF52540">
    <property type="entry name" value="P-loop containing nucleoside triphosphate hydrolases"/>
    <property type="match status" value="1"/>
</dbReference>
<dbReference type="PANTHER" id="PTHR43581:SF2">
    <property type="entry name" value="EXCINUCLEASE ATPASE SUBUNIT"/>
    <property type="match status" value="1"/>
</dbReference>
<dbReference type="GO" id="GO:0016887">
    <property type="term" value="F:ATP hydrolysis activity"/>
    <property type="evidence" value="ECO:0007669"/>
    <property type="project" value="InterPro"/>
</dbReference>
<evidence type="ECO:0000313" key="4">
    <source>
        <dbReference type="Proteomes" id="UP000440224"/>
    </source>
</evidence>
<feature type="compositionally biased region" description="Basic and acidic residues" evidence="1">
    <location>
        <begin position="90"/>
        <end position="101"/>
    </location>
</feature>
<dbReference type="InterPro" id="IPR003959">
    <property type="entry name" value="ATPase_AAA_core"/>
</dbReference>
<keyword evidence="4" id="KW-1185">Reference proteome</keyword>
<accession>A0A6N7Q2A8</accession>
<dbReference type="PANTHER" id="PTHR43581">
    <property type="entry name" value="ATP/GTP PHOSPHATASE"/>
    <property type="match status" value="1"/>
</dbReference>
<reference evidence="3 4" key="1">
    <citation type="submission" date="2019-10" db="EMBL/GenBank/DDBJ databases">
        <title>A soil myxobacterium in the family Polyangiaceae.</title>
        <authorList>
            <person name="Li Y."/>
            <person name="Wang J."/>
        </authorList>
    </citation>
    <scope>NUCLEOTIDE SEQUENCE [LARGE SCALE GENOMIC DNA]</scope>
    <source>
        <strain evidence="3 4">DSM 14734</strain>
    </source>
</reference>
<dbReference type="Pfam" id="PF13304">
    <property type="entry name" value="AAA_21"/>
    <property type="match status" value="1"/>
</dbReference>
<dbReference type="Gene3D" id="3.40.50.300">
    <property type="entry name" value="P-loop containing nucleotide triphosphate hydrolases"/>
    <property type="match status" value="1"/>
</dbReference>